<dbReference type="PROSITE" id="PS50850">
    <property type="entry name" value="MFS"/>
    <property type="match status" value="1"/>
</dbReference>
<dbReference type="EMBL" id="LFJN01000007">
    <property type="protein sequence ID" value="KPI42450.1"/>
    <property type="molecule type" value="Genomic_DNA"/>
</dbReference>
<dbReference type="Gene3D" id="1.20.1250.20">
    <property type="entry name" value="MFS general substrate transporter like domains"/>
    <property type="match status" value="2"/>
</dbReference>
<gene>
    <name evidence="9" type="ORF">AB675_9805</name>
</gene>
<dbReference type="AlphaFoldDB" id="A0A0N1H7H3"/>
<evidence type="ECO:0000256" key="5">
    <source>
        <dbReference type="ARBA" id="ARBA00023136"/>
    </source>
</evidence>
<keyword evidence="2" id="KW-0813">Transport</keyword>
<evidence type="ECO:0000256" key="3">
    <source>
        <dbReference type="ARBA" id="ARBA00022692"/>
    </source>
</evidence>
<proteinExistence type="predicted"/>
<sequence length="537" mass="59752">MVFSDFSKARREVEAEGVYIGGWGIRNAIIPRKKGAASQDRAEEVNAVKDWTDDEERKLVRKLDLRVLFPCCIVYFLAYLDRANMGYAATMQSKKPDNINLDLGLVGTQFNWAVSITYFTVTVLLLPSNLLMKKISGKLYFPLIMVLFGTVVCAISASKNGPGLLAGRFFLGVPEAGVVPTCIMYFSFWYKPSERALRIGIFHAANSLASGVGGFLAVGIDHLNGVAGLASWRWLFIIEGLMPIVMAVPVYFLLLTFPENSKALNERERHIAINRFGRGATRQTDATWSWPVFWQVITRPSTLIFFVAYVCVLIVATSLGTFLPVIFNTFLGFNSTKANIYTSLIYFVALVEYWVWSKHSDMTRDRMWHYLIPIIIAIPCFAVWTHVSIHESYGSIQPIALYGLAFLGKSVSICQPAALAYRSSTLYGATEQAVGGAVAIASLSVGFAASLATLSLTIILYASLPFWYLWEAQRRKRKYGHAMPLKALEDASHAMVSDEAKAREQQTQMMEEKGAVADVETASHVEELAENDSKRAR</sequence>
<dbReference type="GO" id="GO:0016020">
    <property type="term" value="C:membrane"/>
    <property type="evidence" value="ECO:0007669"/>
    <property type="project" value="UniProtKB-SubCell"/>
</dbReference>
<comment type="subcellular location">
    <subcellularLocation>
        <location evidence="1">Membrane</location>
        <topology evidence="1">Multi-pass membrane protein</topology>
    </subcellularLocation>
</comment>
<reference evidence="9 10" key="1">
    <citation type="submission" date="2015-06" db="EMBL/GenBank/DDBJ databases">
        <title>Draft genome of the ant-associated black yeast Phialophora attae CBS 131958.</title>
        <authorList>
            <person name="Moreno L.F."/>
            <person name="Stielow B.J."/>
            <person name="de Hoog S."/>
            <person name="Vicente V.A."/>
            <person name="Weiss V.A."/>
            <person name="de Vries M."/>
            <person name="Cruz L.M."/>
            <person name="Souza E.M."/>
        </authorList>
    </citation>
    <scope>NUCLEOTIDE SEQUENCE [LARGE SCALE GENOMIC DNA]</scope>
    <source>
        <strain evidence="9 10">CBS 131958</strain>
    </source>
</reference>
<dbReference type="InterPro" id="IPR020846">
    <property type="entry name" value="MFS_dom"/>
</dbReference>
<dbReference type="SUPFAM" id="SSF103473">
    <property type="entry name" value="MFS general substrate transporter"/>
    <property type="match status" value="1"/>
</dbReference>
<keyword evidence="5 7" id="KW-0472">Membrane</keyword>
<dbReference type="PANTHER" id="PTHR43791:SF36">
    <property type="entry name" value="TRANSPORTER, PUTATIVE (AFU_ORTHOLOGUE AFUA_6G08340)-RELATED"/>
    <property type="match status" value="1"/>
</dbReference>
<feature type="transmembrane region" description="Helical" evidence="7">
    <location>
        <begin position="169"/>
        <end position="188"/>
    </location>
</feature>
<feature type="transmembrane region" description="Helical" evidence="7">
    <location>
        <begin position="451"/>
        <end position="470"/>
    </location>
</feature>
<dbReference type="GO" id="GO:0022857">
    <property type="term" value="F:transmembrane transporter activity"/>
    <property type="evidence" value="ECO:0007669"/>
    <property type="project" value="InterPro"/>
</dbReference>
<feature type="region of interest" description="Disordered" evidence="6">
    <location>
        <begin position="497"/>
        <end position="537"/>
    </location>
</feature>
<dbReference type="RefSeq" id="XP_018002413.1">
    <property type="nucleotide sequence ID" value="XM_018150372.1"/>
</dbReference>
<feature type="transmembrane region" description="Helical" evidence="7">
    <location>
        <begin position="109"/>
        <end position="127"/>
    </location>
</feature>
<evidence type="ECO:0000256" key="7">
    <source>
        <dbReference type="SAM" id="Phobius"/>
    </source>
</evidence>
<keyword evidence="10" id="KW-1185">Reference proteome</keyword>
<evidence type="ECO:0000313" key="10">
    <source>
        <dbReference type="Proteomes" id="UP000038010"/>
    </source>
</evidence>
<organism evidence="9 10">
    <name type="scientific">Cyphellophora attinorum</name>
    <dbReference type="NCBI Taxonomy" id="1664694"/>
    <lineage>
        <taxon>Eukaryota</taxon>
        <taxon>Fungi</taxon>
        <taxon>Dikarya</taxon>
        <taxon>Ascomycota</taxon>
        <taxon>Pezizomycotina</taxon>
        <taxon>Eurotiomycetes</taxon>
        <taxon>Chaetothyriomycetidae</taxon>
        <taxon>Chaetothyriales</taxon>
        <taxon>Cyphellophoraceae</taxon>
        <taxon>Cyphellophora</taxon>
    </lineage>
</organism>
<dbReference type="InterPro" id="IPR011701">
    <property type="entry name" value="MFS"/>
</dbReference>
<keyword evidence="4 7" id="KW-1133">Transmembrane helix</keyword>
<feature type="transmembrane region" description="Helical" evidence="7">
    <location>
        <begin position="139"/>
        <end position="157"/>
    </location>
</feature>
<dbReference type="OrthoDB" id="2985014at2759"/>
<feature type="domain" description="Major facilitator superfamily (MFS) profile" evidence="8">
    <location>
        <begin position="67"/>
        <end position="537"/>
    </location>
</feature>
<evidence type="ECO:0000256" key="1">
    <source>
        <dbReference type="ARBA" id="ARBA00004141"/>
    </source>
</evidence>
<evidence type="ECO:0000256" key="4">
    <source>
        <dbReference type="ARBA" id="ARBA00022989"/>
    </source>
</evidence>
<accession>A0A0N1H7H3</accession>
<evidence type="ECO:0000313" key="9">
    <source>
        <dbReference type="EMBL" id="KPI42450.1"/>
    </source>
</evidence>
<feature type="transmembrane region" description="Helical" evidence="7">
    <location>
        <begin position="303"/>
        <end position="326"/>
    </location>
</feature>
<feature type="transmembrane region" description="Helical" evidence="7">
    <location>
        <begin position="368"/>
        <end position="387"/>
    </location>
</feature>
<dbReference type="Proteomes" id="UP000038010">
    <property type="component" value="Unassembled WGS sequence"/>
</dbReference>
<dbReference type="Pfam" id="PF07690">
    <property type="entry name" value="MFS_1"/>
    <property type="match status" value="1"/>
</dbReference>
<comment type="caution">
    <text evidence="9">The sequence shown here is derived from an EMBL/GenBank/DDBJ whole genome shotgun (WGS) entry which is preliminary data.</text>
</comment>
<dbReference type="PANTHER" id="PTHR43791">
    <property type="entry name" value="PERMEASE-RELATED"/>
    <property type="match status" value="1"/>
</dbReference>
<dbReference type="InterPro" id="IPR036259">
    <property type="entry name" value="MFS_trans_sf"/>
</dbReference>
<feature type="transmembrane region" description="Helical" evidence="7">
    <location>
        <begin position="200"/>
        <end position="220"/>
    </location>
</feature>
<evidence type="ECO:0000256" key="6">
    <source>
        <dbReference type="SAM" id="MobiDB-lite"/>
    </source>
</evidence>
<protein>
    <submittedName>
        <fullName evidence="9">Putative tartrate transporter</fullName>
    </submittedName>
</protein>
<keyword evidence="3 7" id="KW-0812">Transmembrane</keyword>
<feature type="transmembrane region" description="Helical" evidence="7">
    <location>
        <begin position="338"/>
        <end position="356"/>
    </location>
</feature>
<feature type="transmembrane region" description="Helical" evidence="7">
    <location>
        <begin position="232"/>
        <end position="257"/>
    </location>
</feature>
<name>A0A0N1H7H3_9EURO</name>
<dbReference type="GeneID" id="28742252"/>
<dbReference type="VEuPathDB" id="FungiDB:AB675_9805"/>
<evidence type="ECO:0000256" key="2">
    <source>
        <dbReference type="ARBA" id="ARBA00022448"/>
    </source>
</evidence>
<feature type="transmembrane region" description="Helical" evidence="7">
    <location>
        <begin position="67"/>
        <end position="89"/>
    </location>
</feature>
<evidence type="ECO:0000259" key="8">
    <source>
        <dbReference type="PROSITE" id="PS50850"/>
    </source>
</evidence>